<dbReference type="Proteomes" id="UP000571554">
    <property type="component" value="Unassembled WGS sequence"/>
</dbReference>
<name>A0A7W9TWH8_9BURK</name>
<accession>A0A7W9TWH8</accession>
<reference evidence="1 2" key="1">
    <citation type="submission" date="2020-08" db="EMBL/GenBank/DDBJ databases">
        <title>Above-ground endophytic microbial communities from plants in different locations in the United States.</title>
        <authorList>
            <person name="Frank C."/>
        </authorList>
    </citation>
    <scope>NUCLEOTIDE SEQUENCE [LARGE SCALE GENOMIC DNA]</scope>
    <source>
        <strain evidence="1 2">WP4_2_2</strain>
    </source>
</reference>
<comment type="caution">
    <text evidence="1">The sequence shown here is derived from an EMBL/GenBank/DDBJ whole genome shotgun (WGS) entry which is preliminary data.</text>
</comment>
<keyword evidence="2" id="KW-1185">Reference proteome</keyword>
<protein>
    <submittedName>
        <fullName evidence="1">Uncharacterized protein</fullName>
    </submittedName>
</protein>
<sequence>MMVQQSLRTAVGKWLDPKEGHTVRVLTVRRCPLGRIVSVCVEIDALHGSGPRALFFFRHADRVWRVFPPERARPAMRVDRLET</sequence>
<organism evidence="1 2">
    <name type="scientific">Paraburkholderia bannensis</name>
    <dbReference type="NCBI Taxonomy" id="765414"/>
    <lineage>
        <taxon>Bacteria</taxon>
        <taxon>Pseudomonadati</taxon>
        <taxon>Pseudomonadota</taxon>
        <taxon>Betaproteobacteria</taxon>
        <taxon>Burkholderiales</taxon>
        <taxon>Burkholderiaceae</taxon>
        <taxon>Paraburkholderia</taxon>
    </lineage>
</organism>
<proteinExistence type="predicted"/>
<gene>
    <name evidence="1" type="ORF">F4827_001509</name>
</gene>
<dbReference type="AlphaFoldDB" id="A0A7W9TWH8"/>
<evidence type="ECO:0000313" key="2">
    <source>
        <dbReference type="Proteomes" id="UP000571554"/>
    </source>
</evidence>
<dbReference type="RefSeq" id="WP_183723311.1">
    <property type="nucleotide sequence ID" value="NZ_JACHBW010000003.1"/>
</dbReference>
<dbReference type="EMBL" id="JACHBW010000003">
    <property type="protein sequence ID" value="MBB6101675.1"/>
    <property type="molecule type" value="Genomic_DNA"/>
</dbReference>
<evidence type="ECO:0000313" key="1">
    <source>
        <dbReference type="EMBL" id="MBB6101675.1"/>
    </source>
</evidence>